<sequence length="61" mass="6599">MIGGTLNALVALFVVTVAHAGERVSPFVDKFGTVLAVDWRVHGSRLKHFAEIAGHHLPVPR</sequence>
<dbReference type="Proteomes" id="UP001595976">
    <property type="component" value="Unassembled WGS sequence"/>
</dbReference>
<accession>A0ABW0F1S1</accession>
<name>A0ABW0F1S1_9HYPH</name>
<proteinExistence type="predicted"/>
<protein>
    <submittedName>
        <fullName evidence="1">Uncharacterized protein</fullName>
    </submittedName>
</protein>
<dbReference type="EMBL" id="JBHSLI010000003">
    <property type="protein sequence ID" value="MFC5293378.1"/>
    <property type="molecule type" value="Genomic_DNA"/>
</dbReference>
<organism evidence="1 2">
    <name type="scientific">Bosea minatitlanensis</name>
    <dbReference type="NCBI Taxonomy" id="128782"/>
    <lineage>
        <taxon>Bacteria</taxon>
        <taxon>Pseudomonadati</taxon>
        <taxon>Pseudomonadota</taxon>
        <taxon>Alphaproteobacteria</taxon>
        <taxon>Hyphomicrobiales</taxon>
        <taxon>Boseaceae</taxon>
        <taxon>Bosea</taxon>
    </lineage>
</organism>
<gene>
    <name evidence="1" type="ORF">ACFPK2_10300</name>
</gene>
<evidence type="ECO:0000313" key="1">
    <source>
        <dbReference type="EMBL" id="MFC5293378.1"/>
    </source>
</evidence>
<evidence type="ECO:0000313" key="2">
    <source>
        <dbReference type="Proteomes" id="UP001595976"/>
    </source>
</evidence>
<reference evidence="2" key="1">
    <citation type="journal article" date="2019" name="Int. J. Syst. Evol. Microbiol.">
        <title>The Global Catalogue of Microorganisms (GCM) 10K type strain sequencing project: providing services to taxonomists for standard genome sequencing and annotation.</title>
        <authorList>
            <consortium name="The Broad Institute Genomics Platform"/>
            <consortium name="The Broad Institute Genome Sequencing Center for Infectious Disease"/>
            <person name="Wu L."/>
            <person name="Ma J."/>
        </authorList>
    </citation>
    <scope>NUCLEOTIDE SEQUENCE [LARGE SCALE GENOMIC DNA]</scope>
    <source>
        <strain evidence="2">CGMCC 1.15643</strain>
    </source>
</reference>
<dbReference type="RefSeq" id="WP_260349473.1">
    <property type="nucleotide sequence ID" value="NZ_JAOAOS010000017.1"/>
</dbReference>
<comment type="caution">
    <text evidence="1">The sequence shown here is derived from an EMBL/GenBank/DDBJ whole genome shotgun (WGS) entry which is preliminary data.</text>
</comment>
<keyword evidence="2" id="KW-1185">Reference proteome</keyword>